<reference evidence="1" key="1">
    <citation type="submission" date="2015-06" db="UniProtKB">
        <authorList>
            <consortium name="EnsemblPlants"/>
        </authorList>
    </citation>
    <scope>IDENTIFICATION</scope>
</reference>
<accession>M8BWA7</accession>
<dbReference type="SMART" id="SM00256">
    <property type="entry name" value="FBOX"/>
    <property type="match status" value="1"/>
</dbReference>
<dbReference type="Gene3D" id="3.80.10.10">
    <property type="entry name" value="Ribonuclease Inhibitor"/>
    <property type="match status" value="1"/>
</dbReference>
<dbReference type="SUPFAM" id="SSF54427">
    <property type="entry name" value="NTF2-like"/>
    <property type="match status" value="1"/>
</dbReference>
<dbReference type="InterPro" id="IPR032710">
    <property type="entry name" value="NTF2-like_dom_sf"/>
</dbReference>
<name>M8BWA7_AEGTA</name>
<dbReference type="PANTHER" id="PTHR31639">
    <property type="entry name" value="F-BOX PROTEIN-LIKE"/>
    <property type="match status" value="1"/>
</dbReference>
<dbReference type="InterPro" id="IPR055411">
    <property type="entry name" value="LRR_FXL15/At3g58940/PEG3-like"/>
</dbReference>
<dbReference type="SUPFAM" id="SSF81383">
    <property type="entry name" value="F-box domain"/>
    <property type="match status" value="1"/>
</dbReference>
<dbReference type="EnsemblPlants" id="EMT07213">
    <property type="protein sequence ID" value="EMT07213"/>
    <property type="gene ID" value="F775_13992"/>
</dbReference>
<dbReference type="SUPFAM" id="SSF52047">
    <property type="entry name" value="RNI-like"/>
    <property type="match status" value="1"/>
</dbReference>
<dbReference type="ExpressionAtlas" id="M8BWA7">
    <property type="expression patterns" value="baseline"/>
</dbReference>
<dbReference type="AlphaFoldDB" id="M8BWA7"/>
<dbReference type="Pfam" id="PF00646">
    <property type="entry name" value="F-box"/>
    <property type="match status" value="1"/>
</dbReference>
<dbReference type="InterPro" id="IPR001810">
    <property type="entry name" value="F-box_dom"/>
</dbReference>
<dbReference type="InterPro" id="IPR032675">
    <property type="entry name" value="LRR_dom_sf"/>
</dbReference>
<dbReference type="PANTHER" id="PTHR31639:SF232">
    <property type="entry name" value="F-BOX DOMAIN-CONTAINING PROTEIN"/>
    <property type="match status" value="1"/>
</dbReference>
<sequence>MPPPALCATSASRLRLLLPSAPSALFLRAAAASAALAPARQRLLFSTTAGMAAAAGAKASTQAAAGGGVSERIMPHLLNIVKQIKSAFYTMPKVFGESKIVEYTIKENATGPGKSQILIDNKQHYKVFGKDVDLESLITLDVEDGKVVRHQDWWDKKPLKNRETGNQRLAYRHHGRKARVKRKVKGSRRANKHVIGARKPGEAPCLPEMLGQFNMDSEAMSTCKKARAEAASVVSTDRLSNLPPEIKGDILSRLNVEEAVRTSTLSSTWRDAWTDMPVISLCDGNLARTKFVTLVDMVLLLHKGTIEEFDISGNKNYHDEFGRWMIMLSRKSPKSVIIKLNSGPRYKIPSCLFSIGDLEYLHLENCIISLPRAFQGFKSLTDLTLKLFSSTDKDIQNLISFCPALTDLILDSFEGINRLNIKAPKLDYLYVEGDFEDIKLDAPNLEVAFLSLDKAYQSVPIAHDKESYVKQSLGSLSVIETLTINGFFLKYLSKGCIHTKLPAVFTHLESVRIMICLWDQRQVLTACSLFQNAPNLKKLEMWSFPWSILGRDEDQVGIQGLNLQLQMDHLVMASVNHFGGLDCEVDFVAKLLSWAPALEELKIDWKGEMECSMVLAKLLALPRASTRAKVIVTF</sequence>
<proteinExistence type="predicted"/>
<evidence type="ECO:0000313" key="1">
    <source>
        <dbReference type="EnsemblPlants" id="EMT07213"/>
    </source>
</evidence>
<organism evidence="1">
    <name type="scientific">Aegilops tauschii</name>
    <name type="common">Tausch's goatgrass</name>
    <name type="synonym">Aegilops squarrosa</name>
    <dbReference type="NCBI Taxonomy" id="37682"/>
    <lineage>
        <taxon>Eukaryota</taxon>
        <taxon>Viridiplantae</taxon>
        <taxon>Streptophyta</taxon>
        <taxon>Embryophyta</taxon>
        <taxon>Tracheophyta</taxon>
        <taxon>Spermatophyta</taxon>
        <taxon>Magnoliopsida</taxon>
        <taxon>Liliopsida</taxon>
        <taxon>Poales</taxon>
        <taxon>Poaceae</taxon>
        <taxon>BOP clade</taxon>
        <taxon>Pooideae</taxon>
        <taxon>Triticodae</taxon>
        <taxon>Triticeae</taxon>
        <taxon>Triticinae</taxon>
        <taxon>Aegilops</taxon>
    </lineage>
</organism>
<dbReference type="Pfam" id="PF24758">
    <property type="entry name" value="LRR_At5g56370"/>
    <property type="match status" value="1"/>
</dbReference>
<dbReference type="InterPro" id="IPR036047">
    <property type="entry name" value="F-box-like_dom_sf"/>
</dbReference>
<protein>
    <submittedName>
        <fullName evidence="1">Uncharacterized protein</fullName>
    </submittedName>
</protein>